<keyword evidence="6" id="KW-1185">Reference proteome</keyword>
<evidence type="ECO:0000256" key="2">
    <source>
        <dbReference type="ARBA" id="ARBA00022857"/>
    </source>
</evidence>
<dbReference type="InterPro" id="IPR002347">
    <property type="entry name" value="SDR_fam"/>
</dbReference>
<dbReference type="PRINTS" id="PR00081">
    <property type="entry name" value="GDHRDH"/>
</dbReference>
<dbReference type="PRINTS" id="PR00080">
    <property type="entry name" value="SDRFAMILY"/>
</dbReference>
<evidence type="ECO:0000313" key="6">
    <source>
        <dbReference type="Proteomes" id="UP000199564"/>
    </source>
</evidence>
<evidence type="ECO:0000256" key="4">
    <source>
        <dbReference type="RuleBase" id="RU000363"/>
    </source>
</evidence>
<dbReference type="AlphaFoldDB" id="A0A1I5DM23"/>
<keyword evidence="2" id="KW-0521">NADP</keyword>
<name>A0A1I5DM23_9BACT</name>
<dbReference type="Pfam" id="PF00106">
    <property type="entry name" value="adh_short"/>
    <property type="match status" value="1"/>
</dbReference>
<dbReference type="PROSITE" id="PS00061">
    <property type="entry name" value="ADH_SHORT"/>
    <property type="match status" value="1"/>
</dbReference>
<dbReference type="RefSeq" id="WP_091651169.1">
    <property type="nucleotide sequence ID" value="NZ_FOVW01000003.1"/>
</dbReference>
<sequence>MNPTLLIITGAASGIGLELANYFAKLSTNLILIDTDEKALKESFQENEQISLIAADITQEDTWNKAIDLAKGRFTPISHLINCAGVIQPGFLLNYKISDIAYHLDINTKGSILGTTLIAREMKNQEFGHIINISSLAGIAPVAGLSLYTASKFAIRGFSLAVAAELEEYGVEVSVVCPDLVRTPMLETQLNYPKESVLSFSGPEKVLTPIDVREAIVQLIKKPKRMICIPERRGLLAKIAGTWPGLGEFFRAGLERKGEKALSRLK</sequence>
<dbReference type="STRING" id="226506.SAMN04488519_10371"/>
<dbReference type="CDD" id="cd05233">
    <property type="entry name" value="SDR_c"/>
    <property type="match status" value="1"/>
</dbReference>
<organism evidence="5 6">
    <name type="scientific">Algoriphagus ornithinivorans</name>
    <dbReference type="NCBI Taxonomy" id="226506"/>
    <lineage>
        <taxon>Bacteria</taxon>
        <taxon>Pseudomonadati</taxon>
        <taxon>Bacteroidota</taxon>
        <taxon>Cytophagia</taxon>
        <taxon>Cytophagales</taxon>
        <taxon>Cyclobacteriaceae</taxon>
        <taxon>Algoriphagus</taxon>
    </lineage>
</organism>
<evidence type="ECO:0000313" key="5">
    <source>
        <dbReference type="EMBL" id="SFO00216.1"/>
    </source>
</evidence>
<protein>
    <submittedName>
        <fullName evidence="5">3-oxoacyl-[acyl-carrier protein] reductase</fullName>
    </submittedName>
</protein>
<dbReference type="Gene3D" id="3.40.50.720">
    <property type="entry name" value="NAD(P)-binding Rossmann-like Domain"/>
    <property type="match status" value="1"/>
</dbReference>
<comment type="similarity">
    <text evidence="1 4">Belongs to the short-chain dehydrogenases/reductases (SDR) family.</text>
</comment>
<evidence type="ECO:0000256" key="3">
    <source>
        <dbReference type="ARBA" id="ARBA00023002"/>
    </source>
</evidence>
<gene>
    <name evidence="5" type="ORF">SAMN04488519_10371</name>
</gene>
<dbReference type="SUPFAM" id="SSF51735">
    <property type="entry name" value="NAD(P)-binding Rossmann-fold domains"/>
    <property type="match status" value="1"/>
</dbReference>
<dbReference type="EMBL" id="FOVW01000003">
    <property type="protein sequence ID" value="SFO00216.1"/>
    <property type="molecule type" value="Genomic_DNA"/>
</dbReference>
<dbReference type="Proteomes" id="UP000199564">
    <property type="component" value="Unassembled WGS sequence"/>
</dbReference>
<reference evidence="6" key="1">
    <citation type="submission" date="2016-10" db="EMBL/GenBank/DDBJ databases">
        <authorList>
            <person name="Varghese N."/>
            <person name="Submissions S."/>
        </authorList>
    </citation>
    <scope>NUCLEOTIDE SEQUENCE [LARGE SCALE GENOMIC DNA]</scope>
    <source>
        <strain evidence="6">DSM 15282</strain>
    </source>
</reference>
<keyword evidence="3" id="KW-0560">Oxidoreductase</keyword>
<accession>A0A1I5DM23</accession>
<dbReference type="PANTHER" id="PTHR43391:SF14">
    <property type="entry name" value="DEHYDROGENASE_REDUCTASE SDR FAMILY PROTEIN 7-LIKE"/>
    <property type="match status" value="1"/>
</dbReference>
<evidence type="ECO:0000256" key="1">
    <source>
        <dbReference type="ARBA" id="ARBA00006484"/>
    </source>
</evidence>
<dbReference type="InterPro" id="IPR036291">
    <property type="entry name" value="NAD(P)-bd_dom_sf"/>
</dbReference>
<dbReference type="InterPro" id="IPR020904">
    <property type="entry name" value="Sc_DH/Rdtase_CS"/>
</dbReference>
<dbReference type="PANTHER" id="PTHR43391">
    <property type="entry name" value="RETINOL DEHYDROGENASE-RELATED"/>
    <property type="match status" value="1"/>
</dbReference>
<proteinExistence type="inferred from homology"/>
<dbReference type="GO" id="GO:0016491">
    <property type="term" value="F:oxidoreductase activity"/>
    <property type="evidence" value="ECO:0007669"/>
    <property type="project" value="UniProtKB-KW"/>
</dbReference>